<evidence type="ECO:0000313" key="3">
    <source>
        <dbReference type="EMBL" id="ROR96652.1"/>
    </source>
</evidence>
<feature type="chain" id="PRO_5038618463" evidence="2">
    <location>
        <begin position="26"/>
        <end position="440"/>
    </location>
</feature>
<reference evidence="3 4" key="1">
    <citation type="submission" date="2018-11" db="EMBL/GenBank/DDBJ databases">
        <title>Sequencing the genomes of 1000 actinobacteria strains.</title>
        <authorList>
            <person name="Klenk H.-P."/>
        </authorList>
    </citation>
    <scope>NUCLEOTIDE SEQUENCE [LARGE SCALE GENOMIC DNA]</scope>
    <source>
        <strain evidence="3 4">DSM 13521</strain>
    </source>
</reference>
<dbReference type="CDD" id="cd13585">
    <property type="entry name" value="PBP2_TMBP_like"/>
    <property type="match status" value="1"/>
</dbReference>
<comment type="caution">
    <text evidence="3">The sequence shown here is derived from an EMBL/GenBank/DDBJ whole genome shotgun (WGS) entry which is preliminary data.</text>
</comment>
<dbReference type="AlphaFoldDB" id="A0A3N2DAD7"/>
<dbReference type="Pfam" id="PF01547">
    <property type="entry name" value="SBP_bac_1"/>
    <property type="match status" value="1"/>
</dbReference>
<evidence type="ECO:0000256" key="1">
    <source>
        <dbReference type="SAM" id="MobiDB-lite"/>
    </source>
</evidence>
<organism evidence="3 4">
    <name type="scientific">Salana multivorans</name>
    <dbReference type="NCBI Taxonomy" id="120377"/>
    <lineage>
        <taxon>Bacteria</taxon>
        <taxon>Bacillati</taxon>
        <taxon>Actinomycetota</taxon>
        <taxon>Actinomycetes</taxon>
        <taxon>Micrococcales</taxon>
        <taxon>Beutenbergiaceae</taxon>
        <taxon>Salana</taxon>
    </lineage>
</organism>
<accession>A0A3N2DAD7</accession>
<feature type="region of interest" description="Disordered" evidence="1">
    <location>
        <begin position="29"/>
        <end position="50"/>
    </location>
</feature>
<dbReference type="PANTHER" id="PTHR43649:SF12">
    <property type="entry name" value="DIACETYLCHITOBIOSE BINDING PROTEIN DASA"/>
    <property type="match status" value="1"/>
</dbReference>
<dbReference type="InterPro" id="IPR050490">
    <property type="entry name" value="Bact_solute-bd_prot1"/>
</dbReference>
<dbReference type="SUPFAM" id="SSF53850">
    <property type="entry name" value="Periplasmic binding protein-like II"/>
    <property type="match status" value="1"/>
</dbReference>
<dbReference type="Gene3D" id="3.40.190.10">
    <property type="entry name" value="Periplasmic binding protein-like II"/>
    <property type="match status" value="1"/>
</dbReference>
<dbReference type="RefSeq" id="WP_170169368.1">
    <property type="nucleotide sequence ID" value="NZ_RKHQ01000001.1"/>
</dbReference>
<feature type="signal peptide" evidence="2">
    <location>
        <begin position="1"/>
        <end position="25"/>
    </location>
</feature>
<proteinExistence type="predicted"/>
<protein>
    <submittedName>
        <fullName evidence="3">Carbohydrate ABC transporter substrate-binding protein (CUT1 family)</fullName>
    </submittedName>
</protein>
<dbReference type="InterPro" id="IPR006059">
    <property type="entry name" value="SBP"/>
</dbReference>
<evidence type="ECO:0000256" key="2">
    <source>
        <dbReference type="SAM" id="SignalP"/>
    </source>
</evidence>
<dbReference type="PANTHER" id="PTHR43649">
    <property type="entry name" value="ARABINOSE-BINDING PROTEIN-RELATED"/>
    <property type="match status" value="1"/>
</dbReference>
<feature type="compositionally biased region" description="Gly residues" evidence="1">
    <location>
        <begin position="35"/>
        <end position="48"/>
    </location>
</feature>
<keyword evidence="4" id="KW-1185">Reference proteome</keyword>
<dbReference type="EMBL" id="RKHQ01000001">
    <property type="protein sequence ID" value="ROR96652.1"/>
    <property type="molecule type" value="Genomic_DNA"/>
</dbReference>
<sequence>MASPTSRRVIAALAAGLLLSGPLAACSSGSDGSSGSTGSGTSDGGSGGEVTLTVWARDGDNSMEDQLDAFEKAHPGIKVELSLVSNDQYLTKFANSIRAGSVPDLINFDIINAPLLATQGQLMDITEQSRALANFDQLAPAGIEVGTIDDAIYSLPVALTGSQMFWNKALFEAAGLDPETPPTTLAEVKEFAEKIQATGDDVTGFSTIGGTGQAFTGFPSGWADGATLFTEPGPDQVATFADPAMVAMVAWYQDMWSSGLMQVTDEPNQDPGNVGSQNALAGKVGIMFTGANVFAGAEDQFGSAPGIPGHDGTLASFLGGNQAAIPLGSKHPEEAWTLLEWLVSDEEAARINGEAGWIAPDLALAQELAQDEWASNRVGSLAVGELPVSIAYFATINDPNGPWAQNSQAVIFQGADPETSMTQAQEQANQLIRDAYSQLG</sequence>
<dbReference type="Proteomes" id="UP000275356">
    <property type="component" value="Unassembled WGS sequence"/>
</dbReference>
<gene>
    <name evidence="3" type="ORF">EDD28_1239</name>
</gene>
<evidence type="ECO:0000313" key="4">
    <source>
        <dbReference type="Proteomes" id="UP000275356"/>
    </source>
</evidence>
<name>A0A3N2DAD7_9MICO</name>
<keyword evidence="2" id="KW-0732">Signal</keyword>